<accession>A0ABT2MI90</accession>
<evidence type="ECO:0000256" key="13">
    <source>
        <dbReference type="ARBA" id="ARBA00022989"/>
    </source>
</evidence>
<keyword evidence="8" id="KW-1003">Cell membrane</keyword>
<evidence type="ECO:0000256" key="1">
    <source>
        <dbReference type="ARBA" id="ARBA00001698"/>
    </source>
</evidence>
<keyword evidence="11 24" id="KW-0812">Transmembrane</keyword>
<evidence type="ECO:0000256" key="2">
    <source>
        <dbReference type="ARBA" id="ARBA00004651"/>
    </source>
</evidence>
<keyword evidence="26" id="KW-1185">Reference proteome</keyword>
<gene>
    <name evidence="25" type="ORF">N4S67_22195</name>
</gene>
<evidence type="ECO:0000313" key="25">
    <source>
        <dbReference type="EMBL" id="MCT7661120.1"/>
    </source>
</evidence>
<evidence type="ECO:0000256" key="23">
    <source>
        <dbReference type="ARBA" id="ARBA00033406"/>
    </source>
</evidence>
<evidence type="ECO:0000256" key="14">
    <source>
        <dbReference type="ARBA" id="ARBA00023098"/>
    </source>
</evidence>
<feature type="transmembrane region" description="Helical" evidence="24">
    <location>
        <begin position="38"/>
        <end position="60"/>
    </location>
</feature>
<comment type="catalytic activity">
    <reaction evidence="1">
        <text>a 1,2-diacyl-sn-glycero-3-phosphate + CTP + H(+) = a CDP-1,2-diacyl-sn-glycerol + diphosphate</text>
        <dbReference type="Rhea" id="RHEA:16229"/>
        <dbReference type="ChEBI" id="CHEBI:15378"/>
        <dbReference type="ChEBI" id="CHEBI:33019"/>
        <dbReference type="ChEBI" id="CHEBI:37563"/>
        <dbReference type="ChEBI" id="CHEBI:58332"/>
        <dbReference type="ChEBI" id="CHEBI:58608"/>
        <dbReference type="EC" id="2.7.7.41"/>
    </reaction>
</comment>
<evidence type="ECO:0000313" key="26">
    <source>
        <dbReference type="Proteomes" id="UP001206639"/>
    </source>
</evidence>
<evidence type="ECO:0000256" key="4">
    <source>
        <dbReference type="ARBA" id="ARBA00005189"/>
    </source>
</evidence>
<evidence type="ECO:0000256" key="9">
    <source>
        <dbReference type="ARBA" id="ARBA00022516"/>
    </source>
</evidence>
<dbReference type="Pfam" id="PF01148">
    <property type="entry name" value="CTP_transf_1"/>
    <property type="match status" value="1"/>
</dbReference>
<dbReference type="Proteomes" id="UP001206639">
    <property type="component" value="Unassembled WGS sequence"/>
</dbReference>
<evidence type="ECO:0000256" key="10">
    <source>
        <dbReference type="ARBA" id="ARBA00022679"/>
    </source>
</evidence>
<evidence type="ECO:0000256" key="17">
    <source>
        <dbReference type="ARBA" id="ARBA00023264"/>
    </source>
</evidence>
<organism evidence="25 26">
    <name type="scientific">Mycobacterium deserti</name>
    <dbReference type="NCBI Taxonomy" id="2978347"/>
    <lineage>
        <taxon>Bacteria</taxon>
        <taxon>Bacillati</taxon>
        <taxon>Actinomycetota</taxon>
        <taxon>Actinomycetes</taxon>
        <taxon>Mycobacteriales</taxon>
        <taxon>Mycobacteriaceae</taxon>
        <taxon>Mycobacterium</taxon>
    </lineage>
</organism>
<keyword evidence="15 24" id="KW-0472">Membrane</keyword>
<dbReference type="EMBL" id="JAODWD010000005">
    <property type="protein sequence ID" value="MCT7661120.1"/>
    <property type="molecule type" value="Genomic_DNA"/>
</dbReference>
<evidence type="ECO:0000256" key="5">
    <source>
        <dbReference type="ARBA" id="ARBA00010185"/>
    </source>
</evidence>
<keyword evidence="16" id="KW-0594">Phospholipid biosynthesis</keyword>
<evidence type="ECO:0000256" key="12">
    <source>
        <dbReference type="ARBA" id="ARBA00022695"/>
    </source>
</evidence>
<evidence type="ECO:0000256" key="3">
    <source>
        <dbReference type="ARBA" id="ARBA00005119"/>
    </source>
</evidence>
<keyword evidence="17" id="KW-1208">Phospholipid metabolism</keyword>
<name>A0ABT2MI90_9MYCO</name>
<evidence type="ECO:0000256" key="15">
    <source>
        <dbReference type="ARBA" id="ARBA00023136"/>
    </source>
</evidence>
<evidence type="ECO:0000256" key="8">
    <source>
        <dbReference type="ARBA" id="ARBA00022475"/>
    </source>
</evidence>
<dbReference type="EC" id="2.7.7.41" evidence="6"/>
<keyword evidence="9" id="KW-0444">Lipid biosynthesis</keyword>
<dbReference type="RefSeq" id="WP_260995164.1">
    <property type="nucleotide sequence ID" value="NZ_JAODWD010000005.1"/>
</dbReference>
<protein>
    <recommendedName>
        <fullName evidence="7">Phosphatidate cytidylyltransferase</fullName>
        <ecNumber evidence="6">2.7.7.41</ecNumber>
    </recommendedName>
    <alternativeName>
        <fullName evidence="20">CDP-DAG synthase</fullName>
    </alternativeName>
    <alternativeName>
        <fullName evidence="22">CDP-DG synthase</fullName>
    </alternativeName>
    <alternativeName>
        <fullName evidence="18">CDP-diacylglycerol synthase</fullName>
    </alternativeName>
    <alternativeName>
        <fullName evidence="21">CDP-diglyceride pyrophosphorylase</fullName>
    </alternativeName>
    <alternativeName>
        <fullName evidence="23">CDP-diglyceride synthase</fullName>
    </alternativeName>
    <alternativeName>
        <fullName evidence="19">CTP:phosphatidate cytidylyltransferase</fullName>
    </alternativeName>
</protein>
<keyword evidence="14" id="KW-0443">Lipid metabolism</keyword>
<evidence type="ECO:0000256" key="18">
    <source>
        <dbReference type="ARBA" id="ARBA00029893"/>
    </source>
</evidence>
<evidence type="ECO:0000256" key="19">
    <source>
        <dbReference type="ARBA" id="ARBA00031825"/>
    </source>
</evidence>
<proteinExistence type="inferred from homology"/>
<dbReference type="PANTHER" id="PTHR46382">
    <property type="entry name" value="PHOSPHATIDATE CYTIDYLYLTRANSFERASE"/>
    <property type="match status" value="1"/>
</dbReference>
<evidence type="ECO:0000256" key="21">
    <source>
        <dbReference type="ARBA" id="ARBA00032396"/>
    </source>
</evidence>
<comment type="pathway">
    <text evidence="3">Phospholipid metabolism; CDP-diacylglycerol biosynthesis; CDP-diacylglycerol from sn-glycerol 3-phosphate: step 3/3.</text>
</comment>
<evidence type="ECO:0000256" key="6">
    <source>
        <dbReference type="ARBA" id="ARBA00012487"/>
    </source>
</evidence>
<feature type="transmembrane region" description="Helical" evidence="24">
    <location>
        <begin position="141"/>
        <end position="160"/>
    </location>
</feature>
<evidence type="ECO:0000256" key="24">
    <source>
        <dbReference type="SAM" id="Phobius"/>
    </source>
</evidence>
<evidence type="ECO:0000256" key="16">
    <source>
        <dbReference type="ARBA" id="ARBA00023209"/>
    </source>
</evidence>
<feature type="transmembrane region" description="Helical" evidence="24">
    <location>
        <begin position="72"/>
        <end position="88"/>
    </location>
</feature>
<dbReference type="GO" id="GO:0016779">
    <property type="term" value="F:nucleotidyltransferase activity"/>
    <property type="evidence" value="ECO:0007669"/>
    <property type="project" value="UniProtKB-KW"/>
</dbReference>
<reference evidence="26" key="1">
    <citation type="submission" date="2023-07" db="EMBL/GenBank/DDBJ databases">
        <authorList>
            <person name="Deng Y."/>
            <person name="Zhang Y.-Q."/>
        </authorList>
    </citation>
    <scope>NUCLEOTIDE SEQUENCE [LARGE SCALE GENOMIC DNA]</scope>
    <source>
        <strain evidence="26">CPCC 205710</strain>
    </source>
</reference>
<keyword evidence="13 24" id="KW-1133">Transmembrane helix</keyword>
<evidence type="ECO:0000256" key="22">
    <source>
        <dbReference type="ARBA" id="ARBA00032743"/>
    </source>
</evidence>
<comment type="caution">
    <text evidence="25">The sequence shown here is derived from an EMBL/GenBank/DDBJ whole genome shotgun (WGS) entry which is preliminary data.</text>
</comment>
<evidence type="ECO:0000256" key="11">
    <source>
        <dbReference type="ARBA" id="ARBA00022692"/>
    </source>
</evidence>
<sequence>MPSLLEPLTAIAEQYVWFLHLERRMSLDIDLGPLQVHLYSRAVFLTYVTAAILGLAGIAVLVSRKRELIQKWRTWVLIAPAAGLPMLIGQGTTAALAAALAVVAVFEYARLVKLRRADTCVLVTLAALYPLAAWLRPSLLHVAPIVVLLCAVPSVLGGDVENGATRAAFTAFGSVWICWSLSHLVMVWPGAFLLCFAVAATDVAAWCGGKGLRHMAWARRPLSPLSPNKTVGGLVGAIIGAFLILTLLGTVSIGLLFAVSIGGVFGDLLESMLKRQAQVKDAGDWLPGFGGLLDRIDSLLLVLPLAYFLG</sequence>
<feature type="transmembrane region" description="Helical" evidence="24">
    <location>
        <begin position="233"/>
        <end position="265"/>
    </location>
</feature>
<comment type="similarity">
    <text evidence="5">Belongs to the CDS family.</text>
</comment>
<evidence type="ECO:0000256" key="7">
    <source>
        <dbReference type="ARBA" id="ARBA00019373"/>
    </source>
</evidence>
<keyword evidence="10" id="KW-0808">Transferase</keyword>
<keyword evidence="12 25" id="KW-0548">Nucleotidyltransferase</keyword>
<evidence type="ECO:0000256" key="20">
    <source>
        <dbReference type="ARBA" id="ARBA00032253"/>
    </source>
</evidence>
<dbReference type="PANTHER" id="PTHR46382:SF1">
    <property type="entry name" value="PHOSPHATIDATE CYTIDYLYLTRANSFERASE"/>
    <property type="match status" value="1"/>
</dbReference>
<comment type="pathway">
    <text evidence="4">Lipid metabolism.</text>
</comment>
<comment type="subcellular location">
    <subcellularLocation>
        <location evidence="2">Cell membrane</location>
        <topology evidence="2">Multi-pass membrane protein</topology>
    </subcellularLocation>
</comment>